<dbReference type="RefSeq" id="WP_070109479.1">
    <property type="nucleotide sequence ID" value="NZ_LZFO01000005.1"/>
</dbReference>
<dbReference type="PANTHER" id="PTHR42756:SF1">
    <property type="entry name" value="TRANSCRIPTIONAL REPRESSOR OF EMRAB OPERON"/>
    <property type="match status" value="1"/>
</dbReference>
<dbReference type="PROSITE" id="PS50995">
    <property type="entry name" value="HTH_MARR_2"/>
    <property type="match status" value="1"/>
</dbReference>
<dbReference type="Proteomes" id="UP000175744">
    <property type="component" value="Unassembled WGS sequence"/>
</dbReference>
<dbReference type="GO" id="GO:0003700">
    <property type="term" value="F:DNA-binding transcription factor activity"/>
    <property type="evidence" value="ECO:0007669"/>
    <property type="project" value="InterPro"/>
</dbReference>
<dbReference type="STRING" id="1121290.CLAOCE_05150"/>
<dbReference type="InterPro" id="IPR000835">
    <property type="entry name" value="HTH_MarR-typ"/>
</dbReference>
<dbReference type="AlphaFoldDB" id="A0A1E8F102"/>
<evidence type="ECO:0000313" key="5">
    <source>
        <dbReference type="EMBL" id="OFI07110.1"/>
    </source>
</evidence>
<dbReference type="SUPFAM" id="SSF46785">
    <property type="entry name" value="Winged helix' DNA-binding domain"/>
    <property type="match status" value="1"/>
</dbReference>
<evidence type="ECO:0000313" key="6">
    <source>
        <dbReference type="Proteomes" id="UP000175744"/>
    </source>
</evidence>
<protein>
    <submittedName>
        <fullName evidence="5">Putative HTH-type transcriptional regulator</fullName>
    </submittedName>
</protein>
<feature type="domain" description="HTH marR-type" evidence="4">
    <location>
        <begin position="1"/>
        <end position="145"/>
    </location>
</feature>
<dbReference type="GO" id="GO:0003677">
    <property type="term" value="F:DNA binding"/>
    <property type="evidence" value="ECO:0007669"/>
    <property type="project" value="UniProtKB-KW"/>
</dbReference>
<evidence type="ECO:0000259" key="4">
    <source>
        <dbReference type="PROSITE" id="PS50995"/>
    </source>
</evidence>
<gene>
    <name evidence="5" type="ORF">CLOACE_05150</name>
</gene>
<sequence>MENIDDKLKISEILLSVIYKFVERDKKAKYFGTDTALYHSEIHMIEFIKENKDLHISAIARKLDITRGAVSQTIKRLEKKGFIVKEMDEDNNSKLLIKLTEKGEIANYNHKKYHKSFDKIILDILKNEEEHNVEFLKHFFYKLEELI</sequence>
<proteinExistence type="predicted"/>
<dbReference type="SMART" id="SM00347">
    <property type="entry name" value="HTH_MARR"/>
    <property type="match status" value="1"/>
</dbReference>
<keyword evidence="3" id="KW-0804">Transcription</keyword>
<organism evidence="5 6">
    <name type="scientific">Clostridium acetireducens DSM 10703</name>
    <dbReference type="NCBI Taxonomy" id="1121290"/>
    <lineage>
        <taxon>Bacteria</taxon>
        <taxon>Bacillati</taxon>
        <taxon>Bacillota</taxon>
        <taxon>Clostridia</taxon>
        <taxon>Eubacteriales</taxon>
        <taxon>Clostridiaceae</taxon>
        <taxon>Clostridium</taxon>
    </lineage>
</organism>
<evidence type="ECO:0000256" key="1">
    <source>
        <dbReference type="ARBA" id="ARBA00023015"/>
    </source>
</evidence>
<dbReference type="InterPro" id="IPR036390">
    <property type="entry name" value="WH_DNA-bd_sf"/>
</dbReference>
<dbReference type="InterPro" id="IPR036388">
    <property type="entry name" value="WH-like_DNA-bd_sf"/>
</dbReference>
<dbReference type="PATRIC" id="fig|1121290.3.peg.522"/>
<dbReference type="OrthoDB" id="5461037at2"/>
<evidence type="ECO:0000256" key="3">
    <source>
        <dbReference type="ARBA" id="ARBA00023163"/>
    </source>
</evidence>
<dbReference type="EMBL" id="LZFO01000005">
    <property type="protein sequence ID" value="OFI07110.1"/>
    <property type="molecule type" value="Genomic_DNA"/>
</dbReference>
<dbReference type="PANTHER" id="PTHR42756">
    <property type="entry name" value="TRANSCRIPTIONAL REGULATOR, MARR"/>
    <property type="match status" value="1"/>
</dbReference>
<dbReference type="Pfam" id="PF01047">
    <property type="entry name" value="MarR"/>
    <property type="match status" value="1"/>
</dbReference>
<comment type="caution">
    <text evidence="5">The sequence shown here is derived from an EMBL/GenBank/DDBJ whole genome shotgun (WGS) entry which is preliminary data.</text>
</comment>
<keyword evidence="1" id="KW-0805">Transcription regulation</keyword>
<accession>A0A1E8F102</accession>
<name>A0A1E8F102_9CLOT</name>
<dbReference type="Gene3D" id="1.10.10.10">
    <property type="entry name" value="Winged helix-like DNA-binding domain superfamily/Winged helix DNA-binding domain"/>
    <property type="match status" value="1"/>
</dbReference>
<keyword evidence="6" id="KW-1185">Reference proteome</keyword>
<keyword evidence="2" id="KW-0238">DNA-binding</keyword>
<reference evidence="5 6" key="1">
    <citation type="submission" date="2016-06" db="EMBL/GenBank/DDBJ databases">
        <title>Genome sequence of Clostridium acetireducens DSM 10703.</title>
        <authorList>
            <person name="Poehlein A."/>
            <person name="Fluechter S."/>
            <person name="Duerre P."/>
            <person name="Daniel R."/>
        </authorList>
    </citation>
    <scope>NUCLEOTIDE SEQUENCE [LARGE SCALE GENOMIC DNA]</scope>
    <source>
        <strain evidence="5 6">DSM 10703</strain>
    </source>
</reference>
<evidence type="ECO:0000256" key="2">
    <source>
        <dbReference type="ARBA" id="ARBA00023125"/>
    </source>
</evidence>